<dbReference type="RefSeq" id="WP_015790222.1">
    <property type="nucleotide sequence ID" value="NC_013158.1"/>
</dbReference>
<proteinExistence type="predicted"/>
<dbReference type="eggNOG" id="arCOG00199">
    <property type="taxonomic scope" value="Archaea"/>
</dbReference>
<dbReference type="FunFam" id="3.40.50.300:FF:000134">
    <property type="entry name" value="Iron-enterobactin ABC transporter ATP-binding protein"/>
    <property type="match status" value="1"/>
</dbReference>
<dbReference type="SUPFAM" id="SSF52540">
    <property type="entry name" value="P-loop containing nucleoside triphosphate hydrolases"/>
    <property type="match status" value="1"/>
</dbReference>
<dbReference type="PANTHER" id="PTHR42794">
    <property type="entry name" value="HEMIN IMPORT ATP-BINDING PROTEIN HMUV"/>
    <property type="match status" value="1"/>
</dbReference>
<evidence type="ECO:0000256" key="8">
    <source>
        <dbReference type="ARBA" id="ARBA00066387"/>
    </source>
</evidence>
<dbReference type="GO" id="GO:0005524">
    <property type="term" value="F:ATP binding"/>
    <property type="evidence" value="ECO:0007669"/>
    <property type="project" value="UniProtKB-KW"/>
</dbReference>
<dbReference type="InterPro" id="IPR003439">
    <property type="entry name" value="ABC_transporter-like_ATP-bd"/>
</dbReference>
<dbReference type="GO" id="GO:0015420">
    <property type="term" value="F:ABC-type vitamin B12 transporter activity"/>
    <property type="evidence" value="ECO:0007669"/>
    <property type="project" value="UniProtKB-EC"/>
</dbReference>
<keyword evidence="4" id="KW-1278">Translocase</keyword>
<dbReference type="GeneID" id="8384794"/>
<evidence type="ECO:0000256" key="2">
    <source>
        <dbReference type="ARBA" id="ARBA00022741"/>
    </source>
</evidence>
<keyword evidence="1" id="KW-0813">Transport</keyword>
<keyword evidence="2" id="KW-0547">Nucleotide-binding</keyword>
<keyword evidence="13" id="KW-1185">Reference proteome</keyword>
<evidence type="ECO:0000259" key="11">
    <source>
        <dbReference type="PROSITE" id="PS50893"/>
    </source>
</evidence>
<comment type="function">
    <text evidence="6">Required for corrinoid utilization. Probably part of the ABC transporter complex BtuCDF involved in cobalamin (vitamin B12) import. Probably responsible for energy coupling to the transport system.</text>
</comment>
<feature type="domain" description="ABC transporter" evidence="11">
    <location>
        <begin position="6"/>
        <end position="242"/>
    </location>
</feature>
<evidence type="ECO:0000256" key="6">
    <source>
        <dbReference type="ARBA" id="ARBA00058960"/>
    </source>
</evidence>
<comment type="subunit">
    <text evidence="7">The complex is composed of two ATP-binding proteins (BtuD), two transmembrane proteins (BtuC) and a solute-binding protein (BtuF).</text>
</comment>
<dbReference type="InterPro" id="IPR017871">
    <property type="entry name" value="ABC_transporter-like_CS"/>
</dbReference>
<evidence type="ECO:0000256" key="10">
    <source>
        <dbReference type="ARBA" id="ARBA00077139"/>
    </source>
</evidence>
<dbReference type="KEGG" id="hut:Huta_2492"/>
<dbReference type="Proteomes" id="UP000002071">
    <property type="component" value="Chromosome"/>
</dbReference>
<gene>
    <name evidence="12" type="ordered locus">Huta_2492</name>
</gene>
<dbReference type="PANTHER" id="PTHR42794:SF1">
    <property type="entry name" value="HEMIN IMPORT ATP-BINDING PROTEIN HMUV"/>
    <property type="match status" value="1"/>
</dbReference>
<evidence type="ECO:0000256" key="9">
    <source>
        <dbReference type="ARBA" id="ARBA00073649"/>
    </source>
</evidence>
<dbReference type="HOGENOM" id="CLU_000604_0_0_2"/>
<dbReference type="CDD" id="cd03214">
    <property type="entry name" value="ABC_Iron-Siderophores_B12_Hemin"/>
    <property type="match status" value="1"/>
</dbReference>
<organism evidence="12 13">
    <name type="scientific">Halorhabdus utahensis (strain DSM 12940 / JCM 11049 / AX-2)</name>
    <dbReference type="NCBI Taxonomy" id="519442"/>
    <lineage>
        <taxon>Archaea</taxon>
        <taxon>Methanobacteriati</taxon>
        <taxon>Methanobacteriota</taxon>
        <taxon>Stenosarchaea group</taxon>
        <taxon>Halobacteria</taxon>
        <taxon>Halobacteriales</taxon>
        <taxon>Haloarculaceae</taxon>
        <taxon>Halorhabdus</taxon>
    </lineage>
</organism>
<dbReference type="Gene3D" id="3.40.50.300">
    <property type="entry name" value="P-loop containing nucleotide triphosphate hydrolases"/>
    <property type="match status" value="1"/>
</dbReference>
<dbReference type="InterPro" id="IPR003593">
    <property type="entry name" value="AAA+_ATPase"/>
</dbReference>
<evidence type="ECO:0000313" key="13">
    <source>
        <dbReference type="Proteomes" id="UP000002071"/>
    </source>
</evidence>
<dbReference type="STRING" id="519442.Huta_2492"/>
<dbReference type="GO" id="GO:0016887">
    <property type="term" value="F:ATP hydrolysis activity"/>
    <property type="evidence" value="ECO:0007669"/>
    <property type="project" value="InterPro"/>
</dbReference>
<name>C7NMV8_HALUD</name>
<evidence type="ECO:0000313" key="12">
    <source>
        <dbReference type="EMBL" id="ACV12656.1"/>
    </source>
</evidence>
<evidence type="ECO:0000256" key="4">
    <source>
        <dbReference type="ARBA" id="ARBA00022967"/>
    </source>
</evidence>
<reference evidence="12 13" key="1">
    <citation type="journal article" date="2009" name="Stand. Genomic Sci.">
        <title>Complete genome sequence of Halorhabdus utahensis type strain (AX-2).</title>
        <authorList>
            <person name="Anderson I."/>
            <person name="Tindall B.J."/>
            <person name="Pomrenke H."/>
            <person name="Goker M."/>
            <person name="Lapidus A."/>
            <person name="Nolan M."/>
            <person name="Copeland A."/>
            <person name="Glavina Del Rio T."/>
            <person name="Chen F."/>
            <person name="Tice H."/>
            <person name="Cheng J.F."/>
            <person name="Lucas S."/>
            <person name="Chertkov O."/>
            <person name="Bruce D."/>
            <person name="Brettin T."/>
            <person name="Detter J.C."/>
            <person name="Han C."/>
            <person name="Goodwin L."/>
            <person name="Land M."/>
            <person name="Hauser L."/>
            <person name="Chang Y.J."/>
            <person name="Jeffries C.D."/>
            <person name="Pitluck S."/>
            <person name="Pati A."/>
            <person name="Mavromatis K."/>
            <person name="Ivanova N."/>
            <person name="Ovchinnikova G."/>
            <person name="Chen A."/>
            <person name="Palaniappan K."/>
            <person name="Chain P."/>
            <person name="Rohde M."/>
            <person name="Bristow J."/>
            <person name="Eisen J.A."/>
            <person name="Markowitz V."/>
            <person name="Hugenholtz P."/>
            <person name="Kyrpides N.C."/>
            <person name="Klenk H.P."/>
        </authorList>
    </citation>
    <scope>NUCLEOTIDE SEQUENCE [LARGE SCALE GENOMIC DNA]</scope>
    <source>
        <strain evidence="13">DSM 12940 / JCM 11049 / AX-2</strain>
    </source>
</reference>
<dbReference type="EMBL" id="CP001687">
    <property type="protein sequence ID" value="ACV12656.1"/>
    <property type="molecule type" value="Genomic_DNA"/>
</dbReference>
<protein>
    <recommendedName>
        <fullName evidence="9">Cobalamin import ATP-binding protein BtuD</fullName>
        <ecNumber evidence="8">7.6.2.8</ecNumber>
    </recommendedName>
    <alternativeName>
        <fullName evidence="10">Vitamin B12-transporting ATPase</fullName>
    </alternativeName>
</protein>
<dbReference type="AlphaFoldDB" id="C7NMV8"/>
<dbReference type="PROSITE" id="PS00211">
    <property type="entry name" value="ABC_TRANSPORTER_1"/>
    <property type="match status" value="1"/>
</dbReference>
<evidence type="ECO:0000256" key="1">
    <source>
        <dbReference type="ARBA" id="ARBA00022448"/>
    </source>
</evidence>
<evidence type="ECO:0000256" key="7">
    <source>
        <dbReference type="ARBA" id="ARBA00064420"/>
    </source>
</evidence>
<dbReference type="InterPro" id="IPR027417">
    <property type="entry name" value="P-loop_NTPase"/>
</dbReference>
<evidence type="ECO:0000256" key="3">
    <source>
        <dbReference type="ARBA" id="ARBA00022840"/>
    </source>
</evidence>
<keyword evidence="3" id="KW-0067">ATP-binding</keyword>
<sequence>MNHHTIELDDVSVSLGEVDALRDVSLSVDAGEFLGLVGPNGAGKTTLLRTVNGVITPDSGAVRLDGTAVTELGPRGVSRHVATVPQDTSVSFAFSVEDVVRMGRTPYRARTDLTGDEADREAIERALERTEMADLRDRPITAVSGGERQRAFVARALAQDTPALVLDEPTASLDINHQVGVLELVGELIADGRGAVAAIHDLDLAARYCDRLALLADGELQAVGDPETVLSDEHLRPAFDTRTAVTPDAVTGTPSVTAIAEPRRDRNAHVHVLGSGATAARALTKLWQAGFEVTAGPMPSGDTALSVAAELDIEAITAPPLSGPSESALREAQEHCRTAVATVLADPEVGPDGTVLELAESSGRPILVETRPLGERNHGGQDARDRYRDLESRALTASIHGLVPAIAETIRPQAVPADD</sequence>
<dbReference type="Pfam" id="PF00005">
    <property type="entry name" value="ABC_tran"/>
    <property type="match status" value="1"/>
</dbReference>
<dbReference type="EC" id="7.6.2.8" evidence="8"/>
<comment type="catalytic activity">
    <reaction evidence="5">
        <text>an R-cob(III)alamin(out) + ATP + H2O = an R-cob(III)alamin(in) + ADP + phosphate + H(+)</text>
        <dbReference type="Rhea" id="RHEA:17873"/>
        <dbReference type="ChEBI" id="CHEBI:15377"/>
        <dbReference type="ChEBI" id="CHEBI:15378"/>
        <dbReference type="ChEBI" id="CHEBI:30616"/>
        <dbReference type="ChEBI" id="CHEBI:43474"/>
        <dbReference type="ChEBI" id="CHEBI:140785"/>
        <dbReference type="ChEBI" id="CHEBI:456216"/>
        <dbReference type="EC" id="7.6.2.8"/>
    </reaction>
</comment>
<dbReference type="PROSITE" id="PS50893">
    <property type="entry name" value="ABC_TRANSPORTER_2"/>
    <property type="match status" value="1"/>
</dbReference>
<dbReference type="OrthoDB" id="24644at2157"/>
<evidence type="ECO:0000256" key="5">
    <source>
        <dbReference type="ARBA" id="ARBA00050590"/>
    </source>
</evidence>
<accession>C7NMV8</accession>
<dbReference type="SMART" id="SM00382">
    <property type="entry name" value="AAA"/>
    <property type="match status" value="1"/>
</dbReference>